<dbReference type="AlphaFoldDB" id="A0A7W6F1R8"/>
<organism evidence="2 3">
    <name type="scientific">Sphingomonas pseudosanguinis</name>
    <dbReference type="NCBI Taxonomy" id="413712"/>
    <lineage>
        <taxon>Bacteria</taxon>
        <taxon>Pseudomonadati</taxon>
        <taxon>Pseudomonadota</taxon>
        <taxon>Alphaproteobacteria</taxon>
        <taxon>Sphingomonadales</taxon>
        <taxon>Sphingomonadaceae</taxon>
        <taxon>Sphingomonas</taxon>
    </lineage>
</organism>
<protein>
    <recommendedName>
        <fullName evidence="4">Lipoprotein</fullName>
    </recommendedName>
</protein>
<evidence type="ECO:0000313" key="3">
    <source>
        <dbReference type="Proteomes" id="UP000538670"/>
    </source>
</evidence>
<keyword evidence="1" id="KW-0732">Signal</keyword>
<dbReference type="EMBL" id="JACIDH010000001">
    <property type="protein sequence ID" value="MBB3878041.1"/>
    <property type="molecule type" value="Genomic_DNA"/>
</dbReference>
<dbReference type="RefSeq" id="WP_183950260.1">
    <property type="nucleotide sequence ID" value="NZ_JACIDH010000001.1"/>
</dbReference>
<gene>
    <name evidence="2" type="ORF">GGR48_000444</name>
</gene>
<feature type="chain" id="PRO_5031330858" description="Lipoprotein" evidence="1">
    <location>
        <begin position="22"/>
        <end position="165"/>
    </location>
</feature>
<comment type="caution">
    <text evidence="2">The sequence shown here is derived from an EMBL/GenBank/DDBJ whole genome shotgun (WGS) entry which is preliminary data.</text>
</comment>
<accession>A0A7W6F1R8</accession>
<feature type="signal peptide" evidence="1">
    <location>
        <begin position="1"/>
        <end position="21"/>
    </location>
</feature>
<dbReference type="PROSITE" id="PS51257">
    <property type="entry name" value="PROKAR_LIPOPROTEIN"/>
    <property type="match status" value="1"/>
</dbReference>
<keyword evidence="3" id="KW-1185">Reference proteome</keyword>
<proteinExistence type="predicted"/>
<evidence type="ECO:0000313" key="2">
    <source>
        <dbReference type="EMBL" id="MBB3878041.1"/>
    </source>
</evidence>
<reference evidence="2 3" key="1">
    <citation type="submission" date="2020-08" db="EMBL/GenBank/DDBJ databases">
        <title>Genomic Encyclopedia of Type Strains, Phase IV (KMG-IV): sequencing the most valuable type-strain genomes for metagenomic binning, comparative biology and taxonomic classification.</title>
        <authorList>
            <person name="Goeker M."/>
        </authorList>
    </citation>
    <scope>NUCLEOTIDE SEQUENCE [LARGE SCALE GENOMIC DNA]</scope>
    <source>
        <strain evidence="2 3">DSM 19512</strain>
    </source>
</reference>
<dbReference type="Proteomes" id="UP000538670">
    <property type="component" value="Unassembled WGS sequence"/>
</dbReference>
<name>A0A7W6F1R8_9SPHN</name>
<sequence length="165" mass="17342">MSILSRTPLALPLLAALTLSACDRPTEGTSISINSADGQTLAAVDGKSGEVKLALPGFSGAFKLPKMSLEADNFELNGVHLYPGSTIRNVDVGNGRDKALTMTFDSPADPATVRSWFRDKMGEADFTLTDQGAALVGKTAEEKPFRLELRPEGGDRSTGTITLGG</sequence>
<evidence type="ECO:0008006" key="4">
    <source>
        <dbReference type="Google" id="ProtNLM"/>
    </source>
</evidence>
<evidence type="ECO:0000256" key="1">
    <source>
        <dbReference type="SAM" id="SignalP"/>
    </source>
</evidence>